<protein>
    <submittedName>
        <fullName evidence="2">Uncharacterized protein</fullName>
    </submittedName>
</protein>
<dbReference type="EMBL" id="CAUZLR010000006">
    <property type="protein sequence ID" value="CAK1244787.1"/>
    <property type="molecule type" value="Genomic_DNA"/>
</dbReference>
<gene>
    <name evidence="2" type="ORF">R54839_PPFHFPJH_01065</name>
</gene>
<comment type="caution">
    <text evidence="2">The sequence shown here is derived from an EMBL/GenBank/DDBJ whole genome shotgun (WGS) entry which is preliminary data.</text>
</comment>
<proteinExistence type="predicted"/>
<dbReference type="GeneID" id="89538039"/>
<sequence length="63" mass="7658">MQEEKPTKMEIRAHDSSLVNEREIKNSRMNESMKTRRHGAMKEEFKRSFPDYTAHMNWLEETE</sequence>
<dbReference type="RefSeq" id="WP_010690729.1">
    <property type="nucleotide sequence ID" value="NZ_CAUZLK010000002.1"/>
</dbReference>
<organism evidence="2 3">
    <name type="scientific">Fructobacillus fructosus</name>
    <dbReference type="NCBI Taxonomy" id="1631"/>
    <lineage>
        <taxon>Bacteria</taxon>
        <taxon>Bacillati</taxon>
        <taxon>Bacillota</taxon>
        <taxon>Bacilli</taxon>
        <taxon>Lactobacillales</taxon>
        <taxon>Lactobacillaceae</taxon>
        <taxon>Fructobacillus</taxon>
    </lineage>
</organism>
<accession>A0ABN9YTZ5</accession>
<reference evidence="2 3" key="1">
    <citation type="submission" date="2023-10" db="EMBL/GenBank/DDBJ databases">
        <authorList>
            <person name="Botero Cardona J."/>
        </authorList>
    </citation>
    <scope>NUCLEOTIDE SEQUENCE [LARGE SCALE GENOMIC DNA]</scope>
    <source>
        <strain evidence="2 3">R-54839</strain>
    </source>
</reference>
<dbReference type="Proteomes" id="UP001314261">
    <property type="component" value="Unassembled WGS sequence"/>
</dbReference>
<feature type="region of interest" description="Disordered" evidence="1">
    <location>
        <begin position="22"/>
        <end position="42"/>
    </location>
</feature>
<evidence type="ECO:0000256" key="1">
    <source>
        <dbReference type="SAM" id="MobiDB-lite"/>
    </source>
</evidence>
<name>A0ABN9YTZ5_9LACO</name>
<keyword evidence="3" id="KW-1185">Reference proteome</keyword>
<evidence type="ECO:0000313" key="3">
    <source>
        <dbReference type="Proteomes" id="UP001314261"/>
    </source>
</evidence>
<evidence type="ECO:0000313" key="2">
    <source>
        <dbReference type="EMBL" id="CAK1244787.1"/>
    </source>
</evidence>